<evidence type="ECO:0000313" key="3">
    <source>
        <dbReference type="EMBL" id="SDL77019.1"/>
    </source>
</evidence>
<keyword evidence="3" id="KW-0413">Isomerase</keyword>
<dbReference type="Gene3D" id="3.10.450.50">
    <property type="match status" value="1"/>
</dbReference>
<feature type="region of interest" description="Disordered" evidence="1">
    <location>
        <begin position="153"/>
        <end position="177"/>
    </location>
</feature>
<sequence length="177" mass="20054">MPSSITFAGERKPMRDLQTIADRVEIEALRGEHVDAAMVGDYDRFASLFTRDAVWRIPPANVEFTGRKEIRAGIERLQGAWEFWVQTVHPGTIQLDGDTATGRESIFEIGRQRDGRSVVMYGLFHDRYQRTPDGWKFTERVLEPRYLDTTALTGSPHVTWDPVGPEAGNTSSAEETR</sequence>
<feature type="domain" description="SnoaL-like" evidence="2">
    <location>
        <begin position="19"/>
        <end position="140"/>
    </location>
</feature>
<dbReference type="AlphaFoldDB" id="A0A1G9MS21"/>
<dbReference type="InterPro" id="IPR032710">
    <property type="entry name" value="NTF2-like_dom_sf"/>
</dbReference>
<evidence type="ECO:0000259" key="2">
    <source>
        <dbReference type="Pfam" id="PF13577"/>
    </source>
</evidence>
<evidence type="ECO:0000256" key="1">
    <source>
        <dbReference type="SAM" id="MobiDB-lite"/>
    </source>
</evidence>
<dbReference type="Proteomes" id="UP000199202">
    <property type="component" value="Unassembled WGS sequence"/>
</dbReference>
<accession>A0A1G9MS21</accession>
<dbReference type="InterPro" id="IPR037401">
    <property type="entry name" value="SnoaL-like"/>
</dbReference>
<proteinExistence type="predicted"/>
<dbReference type="Pfam" id="PF13577">
    <property type="entry name" value="SnoaL_4"/>
    <property type="match status" value="1"/>
</dbReference>
<dbReference type="SUPFAM" id="SSF54427">
    <property type="entry name" value="NTF2-like"/>
    <property type="match status" value="1"/>
</dbReference>
<reference evidence="3 4" key="1">
    <citation type="submission" date="2016-10" db="EMBL/GenBank/DDBJ databases">
        <authorList>
            <person name="de Groot N.N."/>
        </authorList>
    </citation>
    <scope>NUCLEOTIDE SEQUENCE [LARGE SCALE GENOMIC DNA]</scope>
    <source>
        <strain evidence="3 4">CGMCC 4.6533</strain>
    </source>
</reference>
<dbReference type="STRING" id="633440.SAMN05421869_13099"/>
<evidence type="ECO:0000313" key="4">
    <source>
        <dbReference type="Proteomes" id="UP000199202"/>
    </source>
</evidence>
<feature type="compositionally biased region" description="Polar residues" evidence="1">
    <location>
        <begin position="168"/>
        <end position="177"/>
    </location>
</feature>
<name>A0A1G9MS21_9ACTN</name>
<dbReference type="GO" id="GO:0016853">
    <property type="term" value="F:isomerase activity"/>
    <property type="evidence" value="ECO:0007669"/>
    <property type="project" value="UniProtKB-KW"/>
</dbReference>
<keyword evidence="4" id="KW-1185">Reference proteome</keyword>
<protein>
    <submittedName>
        <fullName evidence="3">Ketosteroid isomerase homolog</fullName>
    </submittedName>
</protein>
<dbReference type="EMBL" id="FNDJ01000030">
    <property type="protein sequence ID" value="SDL77019.1"/>
    <property type="molecule type" value="Genomic_DNA"/>
</dbReference>
<gene>
    <name evidence="3" type="ORF">SAMN05421869_13099</name>
</gene>
<organism evidence="3 4">
    <name type="scientific">Nonomuraea jiangxiensis</name>
    <dbReference type="NCBI Taxonomy" id="633440"/>
    <lineage>
        <taxon>Bacteria</taxon>
        <taxon>Bacillati</taxon>
        <taxon>Actinomycetota</taxon>
        <taxon>Actinomycetes</taxon>
        <taxon>Streptosporangiales</taxon>
        <taxon>Streptosporangiaceae</taxon>
        <taxon>Nonomuraea</taxon>
    </lineage>
</organism>